<reference evidence="3" key="1">
    <citation type="submission" date="2012-12" db="EMBL/GenBank/DDBJ databases">
        <authorList>
            <person name="Hellsten U."/>
            <person name="Grimwood J."/>
            <person name="Chapman J.A."/>
            <person name="Shapiro H."/>
            <person name="Aerts A."/>
            <person name="Otillar R.P."/>
            <person name="Terry A.Y."/>
            <person name="Boore J.L."/>
            <person name="Simakov O."/>
            <person name="Marletaz F."/>
            <person name="Cho S.-J."/>
            <person name="Edsinger-Gonzales E."/>
            <person name="Havlak P."/>
            <person name="Kuo D.-H."/>
            <person name="Larsson T."/>
            <person name="Lv J."/>
            <person name="Arendt D."/>
            <person name="Savage R."/>
            <person name="Osoegawa K."/>
            <person name="de Jong P."/>
            <person name="Lindberg D.R."/>
            <person name="Seaver E.C."/>
            <person name="Weisblat D.A."/>
            <person name="Putnam N.H."/>
            <person name="Grigoriev I.V."/>
            <person name="Rokhsar D.S."/>
        </authorList>
    </citation>
    <scope>NUCLEOTIDE SEQUENCE</scope>
</reference>
<dbReference type="Proteomes" id="UP000015101">
    <property type="component" value="Unassembled WGS sequence"/>
</dbReference>
<sequence>MAHYELPKQMDGHNCGIFIYMVMDTLSKPIGNEFDPIRCRLKIFEDSNGGISPLLKAQRNRQIFTVNLEQEIAKGIGREELLKRYGNINLMTSGNMFTIKQYRFFWHWLVFEVAQHWWFQDIGMNARLWTIMSILGVKM</sequence>
<reference evidence="1 3" key="2">
    <citation type="journal article" date="2013" name="Nature">
        <title>Insights into bilaterian evolution from three spiralian genomes.</title>
        <authorList>
            <person name="Simakov O."/>
            <person name="Marletaz F."/>
            <person name="Cho S.J."/>
            <person name="Edsinger-Gonzales E."/>
            <person name="Havlak P."/>
            <person name="Hellsten U."/>
            <person name="Kuo D.H."/>
            <person name="Larsson T."/>
            <person name="Lv J."/>
            <person name="Arendt D."/>
            <person name="Savage R."/>
            <person name="Osoegawa K."/>
            <person name="de Jong P."/>
            <person name="Grimwood J."/>
            <person name="Chapman J.A."/>
            <person name="Shapiro H."/>
            <person name="Aerts A."/>
            <person name="Otillar R.P."/>
            <person name="Terry A.Y."/>
            <person name="Boore J.L."/>
            <person name="Grigoriev I.V."/>
            <person name="Lindberg D.R."/>
            <person name="Seaver E.C."/>
            <person name="Weisblat D.A."/>
            <person name="Putnam N.H."/>
            <person name="Rokhsar D.S."/>
        </authorList>
    </citation>
    <scope>NUCLEOTIDE SEQUENCE</scope>
</reference>
<dbReference type="KEGG" id="hro:HELRODRAFT_169212"/>
<dbReference type="RefSeq" id="XP_009013317.1">
    <property type="nucleotide sequence ID" value="XM_009015069.1"/>
</dbReference>
<evidence type="ECO:0000313" key="1">
    <source>
        <dbReference type="EMBL" id="ESO08387.1"/>
    </source>
</evidence>
<protein>
    <submittedName>
        <fullName evidence="1 2">Uncharacterized protein</fullName>
    </submittedName>
</protein>
<dbReference type="EMBL" id="AMQM01003230">
    <property type="status" value="NOT_ANNOTATED_CDS"/>
    <property type="molecule type" value="Genomic_DNA"/>
</dbReference>
<keyword evidence="3" id="KW-1185">Reference proteome</keyword>
<dbReference type="EMBL" id="KB096080">
    <property type="protein sequence ID" value="ESO08387.1"/>
    <property type="molecule type" value="Genomic_DNA"/>
</dbReference>
<evidence type="ECO:0000313" key="3">
    <source>
        <dbReference type="Proteomes" id="UP000015101"/>
    </source>
</evidence>
<gene>
    <name evidence="2" type="primary">20202709</name>
    <name evidence="1" type="ORF">HELRODRAFT_169212</name>
</gene>
<dbReference type="AlphaFoldDB" id="T1F1K9"/>
<dbReference type="OrthoDB" id="6155416at2759"/>
<proteinExistence type="predicted"/>
<dbReference type="EnsemblMetazoa" id="HelroT169212">
    <property type="protein sequence ID" value="HelroP169212"/>
    <property type="gene ID" value="HelroG169212"/>
</dbReference>
<dbReference type="EMBL" id="AMQM01003229">
    <property type="status" value="NOT_ANNOTATED_CDS"/>
    <property type="molecule type" value="Genomic_DNA"/>
</dbReference>
<dbReference type="InParanoid" id="T1F1K9"/>
<name>T1F1K9_HELRO</name>
<accession>T1F1K9</accession>
<organism evidence="2 3">
    <name type="scientific">Helobdella robusta</name>
    <name type="common">Californian leech</name>
    <dbReference type="NCBI Taxonomy" id="6412"/>
    <lineage>
        <taxon>Eukaryota</taxon>
        <taxon>Metazoa</taxon>
        <taxon>Spiralia</taxon>
        <taxon>Lophotrochozoa</taxon>
        <taxon>Annelida</taxon>
        <taxon>Clitellata</taxon>
        <taxon>Hirudinea</taxon>
        <taxon>Rhynchobdellida</taxon>
        <taxon>Glossiphoniidae</taxon>
        <taxon>Helobdella</taxon>
    </lineage>
</organism>
<dbReference type="GeneID" id="20202709"/>
<dbReference type="HOGENOM" id="CLU_1847294_0_0_1"/>
<dbReference type="CTD" id="20202709"/>
<evidence type="ECO:0000313" key="2">
    <source>
        <dbReference type="EnsemblMetazoa" id="HelroP169212"/>
    </source>
</evidence>
<reference evidence="2" key="3">
    <citation type="submission" date="2015-06" db="UniProtKB">
        <authorList>
            <consortium name="EnsemblMetazoa"/>
        </authorList>
    </citation>
    <scope>IDENTIFICATION</scope>
</reference>